<protein>
    <submittedName>
        <fullName evidence="1">Uncharacterized protein</fullName>
    </submittedName>
</protein>
<dbReference type="AlphaFoldDB" id="A0A543HSV4"/>
<dbReference type="Proteomes" id="UP000318331">
    <property type="component" value="Unassembled WGS sequence"/>
</dbReference>
<proteinExistence type="predicted"/>
<reference evidence="1 2" key="1">
    <citation type="submission" date="2019-06" db="EMBL/GenBank/DDBJ databases">
        <title>Sequencing the genomes of 1000 actinobacteria strains.</title>
        <authorList>
            <person name="Klenk H.-P."/>
        </authorList>
    </citation>
    <scope>NUCLEOTIDE SEQUENCE [LARGE SCALE GENOMIC DNA]</scope>
    <source>
        <strain evidence="1 2">DSM 18031</strain>
    </source>
</reference>
<organism evidence="1 2">
    <name type="scientific">Klugiella xanthotipulae</name>
    <dbReference type="NCBI Taxonomy" id="244735"/>
    <lineage>
        <taxon>Bacteria</taxon>
        <taxon>Bacillati</taxon>
        <taxon>Actinomycetota</taxon>
        <taxon>Actinomycetes</taxon>
        <taxon>Micrococcales</taxon>
        <taxon>Microbacteriaceae</taxon>
        <taxon>Klugiella</taxon>
    </lineage>
</organism>
<dbReference type="EMBL" id="VFPN01000003">
    <property type="protein sequence ID" value="TQM61412.1"/>
    <property type="molecule type" value="Genomic_DNA"/>
</dbReference>
<name>A0A543HSV4_9MICO</name>
<gene>
    <name evidence="1" type="ORF">FB466_2366</name>
</gene>
<sequence length="186" mass="20591">MFIVVVEERPCATAGCSLKYQQERGVRVTEPPNRDAGQRRVGLGDQLHAAIPPARHCIRRTDAPLIATEHIRVGFGAGNRVEAGPFQRYRRPHRSHGHCLFSWSSNPSSSPPDGYWPSALGVVVVQPERESFWARAWEDCGAFTVCIFEVGEPATGQPLLSPPQLGFVQVNKHMDLEPPPLPHNQS</sequence>
<evidence type="ECO:0000313" key="2">
    <source>
        <dbReference type="Proteomes" id="UP000318331"/>
    </source>
</evidence>
<accession>A0A543HSV4</accession>
<comment type="caution">
    <text evidence="1">The sequence shown here is derived from an EMBL/GenBank/DDBJ whole genome shotgun (WGS) entry which is preliminary data.</text>
</comment>
<keyword evidence="2" id="KW-1185">Reference proteome</keyword>
<evidence type="ECO:0000313" key="1">
    <source>
        <dbReference type="EMBL" id="TQM61412.1"/>
    </source>
</evidence>